<dbReference type="Gene3D" id="3.40.50.1460">
    <property type="match status" value="1"/>
</dbReference>
<name>A0A671XBC7_SPAAU</name>
<evidence type="ECO:0000313" key="16">
    <source>
        <dbReference type="Proteomes" id="UP000472265"/>
    </source>
</evidence>
<evidence type="ECO:0000256" key="4">
    <source>
        <dbReference type="ARBA" id="ARBA00021147"/>
    </source>
</evidence>
<dbReference type="GO" id="GO:0005773">
    <property type="term" value="C:vacuole"/>
    <property type="evidence" value="ECO:0007669"/>
    <property type="project" value="GOC"/>
</dbReference>
<evidence type="ECO:0000256" key="13">
    <source>
        <dbReference type="SAM" id="SignalP"/>
    </source>
</evidence>
<comment type="similarity">
    <text evidence="2">Belongs to the peptidase C13 family.</text>
</comment>
<evidence type="ECO:0000256" key="1">
    <source>
        <dbReference type="ARBA" id="ARBA00000810"/>
    </source>
</evidence>
<dbReference type="Pfam" id="PF01650">
    <property type="entry name" value="Peptidase_C13"/>
    <property type="match status" value="1"/>
</dbReference>
<keyword evidence="8" id="KW-0788">Thiol protease</keyword>
<dbReference type="FunFam" id="3.40.50.1460:FF:000006">
    <property type="entry name" value="Legumain"/>
    <property type="match status" value="1"/>
</dbReference>
<dbReference type="InterPro" id="IPR001096">
    <property type="entry name" value="Peptidase_C13"/>
</dbReference>
<feature type="signal peptide" evidence="13">
    <location>
        <begin position="1"/>
        <end position="20"/>
    </location>
</feature>
<dbReference type="InterPro" id="IPR046427">
    <property type="entry name" value="Legumain_prodom_sf"/>
</dbReference>
<feature type="domain" description="Legumain prodomain" evidence="14">
    <location>
        <begin position="368"/>
        <end position="414"/>
    </location>
</feature>
<gene>
    <name evidence="15" type="primary">LGMN</name>
    <name evidence="15" type="synonym">lgmn</name>
</gene>
<evidence type="ECO:0000256" key="2">
    <source>
        <dbReference type="ARBA" id="ARBA00009941"/>
    </source>
</evidence>
<dbReference type="PRINTS" id="PR00776">
    <property type="entry name" value="HEMOGLOBNASE"/>
</dbReference>
<dbReference type="InterPro" id="IPR048501">
    <property type="entry name" value="Legum_prodom"/>
</dbReference>
<dbReference type="AlphaFoldDB" id="A0A671XBC7"/>
<evidence type="ECO:0000259" key="14">
    <source>
        <dbReference type="Pfam" id="PF20985"/>
    </source>
</evidence>
<protein>
    <recommendedName>
        <fullName evidence="4">Legumain</fullName>
        <ecNumber evidence="3">3.4.22.34</ecNumber>
    </recommendedName>
    <alternativeName>
        <fullName evidence="9">Protease, cysteine 1</fullName>
    </alternativeName>
</protein>
<dbReference type="InterPro" id="IPR043577">
    <property type="entry name" value="AE"/>
</dbReference>
<feature type="active site" description="Nucleophile" evidence="12">
    <location>
        <position position="190"/>
    </location>
</feature>
<keyword evidence="7" id="KW-0378">Hydrolase</keyword>
<dbReference type="GO" id="GO:0004197">
    <property type="term" value="F:cysteine-type endopeptidase activity"/>
    <property type="evidence" value="ECO:0007669"/>
    <property type="project" value="UniProtKB-EC"/>
</dbReference>
<reference evidence="15" key="1">
    <citation type="submission" date="2021-04" db="EMBL/GenBank/DDBJ databases">
        <authorList>
            <consortium name="Wellcome Sanger Institute Data Sharing"/>
        </authorList>
    </citation>
    <scope>NUCLEOTIDE SEQUENCE [LARGE SCALE GENOMIC DNA]</scope>
</reference>
<evidence type="ECO:0000256" key="5">
    <source>
        <dbReference type="ARBA" id="ARBA00022670"/>
    </source>
</evidence>
<dbReference type="PANTHER" id="PTHR12000:SF23">
    <property type="entry name" value="LEGUMAIN"/>
    <property type="match status" value="1"/>
</dbReference>
<reference evidence="15" key="2">
    <citation type="submission" date="2025-08" db="UniProtKB">
        <authorList>
            <consortium name="Ensembl"/>
        </authorList>
    </citation>
    <scope>IDENTIFICATION</scope>
</reference>
<keyword evidence="5" id="KW-0645">Protease</keyword>
<organism evidence="15 16">
    <name type="scientific">Sparus aurata</name>
    <name type="common">Gilthead sea bream</name>
    <dbReference type="NCBI Taxonomy" id="8175"/>
    <lineage>
        <taxon>Eukaryota</taxon>
        <taxon>Metazoa</taxon>
        <taxon>Chordata</taxon>
        <taxon>Craniata</taxon>
        <taxon>Vertebrata</taxon>
        <taxon>Euteleostomi</taxon>
        <taxon>Actinopterygii</taxon>
        <taxon>Neopterygii</taxon>
        <taxon>Teleostei</taxon>
        <taxon>Neoteleostei</taxon>
        <taxon>Acanthomorphata</taxon>
        <taxon>Eupercaria</taxon>
        <taxon>Spariformes</taxon>
        <taxon>Sparidae</taxon>
        <taxon>Sparus</taxon>
    </lineage>
</organism>
<dbReference type="PANTHER" id="PTHR12000">
    <property type="entry name" value="HEMOGLOBINASE FAMILY MEMBER"/>
    <property type="match status" value="1"/>
</dbReference>
<dbReference type="GO" id="GO:0006624">
    <property type="term" value="P:vacuolar protein processing"/>
    <property type="evidence" value="ECO:0007669"/>
    <property type="project" value="TreeGrafter"/>
</dbReference>
<evidence type="ECO:0000313" key="15">
    <source>
        <dbReference type="Ensembl" id="ENSSAUP00010048387.1"/>
    </source>
</evidence>
<comment type="subunit">
    <text evidence="11">Homodimer before autocatalytic removal of the propeptide. Monomer after autocatalytic processing. May interact with integrins.</text>
</comment>
<dbReference type="Proteomes" id="UP000472265">
    <property type="component" value="Chromosome 16"/>
</dbReference>
<evidence type="ECO:0000256" key="8">
    <source>
        <dbReference type="ARBA" id="ARBA00022807"/>
    </source>
</evidence>
<reference evidence="15" key="3">
    <citation type="submission" date="2025-09" db="UniProtKB">
        <authorList>
            <consortium name="Ensembl"/>
        </authorList>
    </citation>
    <scope>IDENTIFICATION</scope>
</reference>
<dbReference type="EC" id="3.4.22.34" evidence="3"/>
<dbReference type="PIRSF" id="PIRSF019663">
    <property type="entry name" value="Legumain"/>
    <property type="match status" value="1"/>
</dbReference>
<feature type="active site" evidence="12">
    <location>
        <position position="149"/>
    </location>
</feature>
<dbReference type="Ensembl" id="ENSSAUT00010050899.1">
    <property type="protein sequence ID" value="ENSSAUP00010048387.1"/>
    <property type="gene ID" value="ENSSAUG00010020143.1"/>
</dbReference>
<dbReference type="CDD" id="cd21115">
    <property type="entry name" value="legumain_C"/>
    <property type="match status" value="1"/>
</dbReference>
<keyword evidence="16" id="KW-1185">Reference proteome</keyword>
<dbReference type="Gene3D" id="1.10.132.130">
    <property type="match status" value="1"/>
</dbReference>
<comment type="function">
    <text evidence="10">Has a strict specificity for hydrolysis of asparaginyl bonds. Can also cleave aspartyl bonds slowly, especially under acidic conditions. Involved in the processing of proteins for MHC class II antigen presentation in the lysosomal/endosomal system. Also involved in MHC class I antigen presentation in cross-presenting dendritic cells by mediating cleavage and maturation of Perforin-2 (MPEG1), thereby promoting antigen translocation in the cytosol. Required for normal lysosomal protein degradation in renal proximal tubules. Required for normal degradation of internalized EGFR. Plays a role in the regulation of cell proliferation via its role in EGFR degradation.</text>
</comment>
<dbReference type="GO" id="GO:0051603">
    <property type="term" value="P:proteolysis involved in protein catabolic process"/>
    <property type="evidence" value="ECO:0007669"/>
    <property type="project" value="InterPro"/>
</dbReference>
<evidence type="ECO:0000256" key="12">
    <source>
        <dbReference type="PIRSR" id="PIRSR019663-1"/>
    </source>
</evidence>
<proteinExistence type="inferred from homology"/>
<evidence type="ECO:0000256" key="3">
    <source>
        <dbReference type="ARBA" id="ARBA00012628"/>
    </source>
</evidence>
<dbReference type="Pfam" id="PF20985">
    <property type="entry name" value="Legum_prodom"/>
    <property type="match status" value="1"/>
</dbReference>
<evidence type="ECO:0000256" key="6">
    <source>
        <dbReference type="ARBA" id="ARBA00022729"/>
    </source>
</evidence>
<sequence>VRWRVFFAVLLGLSLGLVNAFPTQEPDKGKNWVVIVAGSNGWYNYRHQADACHAYQIVHKNGIPDEQIVVMMYDDLAQNEDNPTPGVVINRPNGTDVYKGVPKDYTGDDVTPANFLAVLKGDSSKVKGGSGKVLKSGPNDHVFVYFTDHGAPGILAFPNDDLSVDDLQATIKYMHDNKKYKKMVFYIEACESGSMMNHLPADIDVYATTAANPHESSYACYYDEKRDTYLGDWYSVNWMEDSDVEDLTKETLVKQFKIVKSHTNTSHVQQYGNKTLAHMKVMAFQGNPKANSPPAPPMTLKPITNPDLTPSPDVPLAILKRKLMASNDIRVARGMLMEISTHLKVKTSCRDFTITLETEQVLDQRADLSQHACYKAAFNHFKHNCFNWHKTEYEYALRHLYALVNLCERGYSADRYGLRFYFLSLFRPSPPLHS</sequence>
<evidence type="ECO:0000256" key="10">
    <source>
        <dbReference type="ARBA" id="ARBA00045698"/>
    </source>
</evidence>
<feature type="chain" id="PRO_5025452721" description="Legumain" evidence="13">
    <location>
        <begin position="21"/>
        <end position="434"/>
    </location>
</feature>
<comment type="catalytic activity">
    <reaction evidence="1">
        <text>Hydrolysis of proteins and small molecule substrates at -Asn-|-Xaa- bonds.</text>
        <dbReference type="EC" id="3.4.22.34"/>
    </reaction>
</comment>
<dbReference type="PIRSF" id="PIRSF500139">
    <property type="entry name" value="AE"/>
    <property type="match status" value="1"/>
</dbReference>
<evidence type="ECO:0000256" key="11">
    <source>
        <dbReference type="ARBA" id="ARBA00046668"/>
    </source>
</evidence>
<dbReference type="GeneTree" id="ENSGT00940000154782"/>
<accession>A0A671XBC7</accession>
<evidence type="ECO:0000256" key="7">
    <source>
        <dbReference type="ARBA" id="ARBA00022801"/>
    </source>
</evidence>
<keyword evidence="6 13" id="KW-0732">Signal</keyword>
<evidence type="ECO:0000256" key="9">
    <source>
        <dbReference type="ARBA" id="ARBA00030799"/>
    </source>
</evidence>